<protein>
    <submittedName>
        <fullName evidence="1">Uncharacterized protein</fullName>
    </submittedName>
</protein>
<organism evidence="1 2">
    <name type="scientific">Hygrophoropsis aurantiaca</name>
    <dbReference type="NCBI Taxonomy" id="72124"/>
    <lineage>
        <taxon>Eukaryota</taxon>
        <taxon>Fungi</taxon>
        <taxon>Dikarya</taxon>
        <taxon>Basidiomycota</taxon>
        <taxon>Agaricomycotina</taxon>
        <taxon>Agaricomycetes</taxon>
        <taxon>Agaricomycetidae</taxon>
        <taxon>Boletales</taxon>
        <taxon>Coniophorineae</taxon>
        <taxon>Hygrophoropsidaceae</taxon>
        <taxon>Hygrophoropsis</taxon>
    </lineage>
</organism>
<dbReference type="Proteomes" id="UP000790377">
    <property type="component" value="Unassembled WGS sequence"/>
</dbReference>
<proteinExistence type="predicted"/>
<evidence type="ECO:0000313" key="1">
    <source>
        <dbReference type="EMBL" id="KAH7904881.1"/>
    </source>
</evidence>
<evidence type="ECO:0000313" key="2">
    <source>
        <dbReference type="Proteomes" id="UP000790377"/>
    </source>
</evidence>
<comment type="caution">
    <text evidence="1">The sequence shown here is derived from an EMBL/GenBank/DDBJ whole genome shotgun (WGS) entry which is preliminary data.</text>
</comment>
<reference evidence="1" key="1">
    <citation type="journal article" date="2021" name="New Phytol.">
        <title>Evolutionary innovations through gain and loss of genes in the ectomycorrhizal Boletales.</title>
        <authorList>
            <person name="Wu G."/>
            <person name="Miyauchi S."/>
            <person name="Morin E."/>
            <person name="Kuo A."/>
            <person name="Drula E."/>
            <person name="Varga T."/>
            <person name="Kohler A."/>
            <person name="Feng B."/>
            <person name="Cao Y."/>
            <person name="Lipzen A."/>
            <person name="Daum C."/>
            <person name="Hundley H."/>
            <person name="Pangilinan J."/>
            <person name="Johnson J."/>
            <person name="Barry K."/>
            <person name="LaButti K."/>
            <person name="Ng V."/>
            <person name="Ahrendt S."/>
            <person name="Min B."/>
            <person name="Choi I.G."/>
            <person name="Park H."/>
            <person name="Plett J.M."/>
            <person name="Magnuson J."/>
            <person name="Spatafora J.W."/>
            <person name="Nagy L.G."/>
            <person name="Henrissat B."/>
            <person name="Grigoriev I.V."/>
            <person name="Yang Z.L."/>
            <person name="Xu J."/>
            <person name="Martin F.M."/>
        </authorList>
    </citation>
    <scope>NUCLEOTIDE SEQUENCE</scope>
    <source>
        <strain evidence="1">ATCC 28755</strain>
    </source>
</reference>
<keyword evidence="2" id="KW-1185">Reference proteome</keyword>
<gene>
    <name evidence="1" type="ORF">BJ138DRAFT_1118988</name>
</gene>
<sequence>MSQSHRITTCAKNATQRPGLQLRQAEADAYGTTKRRTKEEKAADDQRLKDAKKAQDAAVQSKYQKISGMQDQMRANQERRMQDVPKPSRPKPRQIKRSTQAPVEDINLKPTDGKISGGHKEDKTYQESSNGIKAQKSIKAVIRDAIHAAGGTVIDESAAQPRDVDVGKSQISTSDHGSRAAVVGRIQGWGANVPLGVKPSARDPKLSKSSSLSSSSVQTPFSSAPSSIFASFNSGGTLWQQHIYQ</sequence>
<name>A0ACB7ZUN8_9AGAM</name>
<accession>A0ACB7ZUN8</accession>
<dbReference type="EMBL" id="MU268335">
    <property type="protein sequence ID" value="KAH7904881.1"/>
    <property type="molecule type" value="Genomic_DNA"/>
</dbReference>